<dbReference type="Pfam" id="PF07690">
    <property type="entry name" value="MFS_1"/>
    <property type="match status" value="1"/>
</dbReference>
<protein>
    <recommendedName>
        <fullName evidence="9">MFS transporter</fullName>
    </recommendedName>
</protein>
<evidence type="ECO:0000256" key="6">
    <source>
        <dbReference type="SAM" id="Phobius"/>
    </source>
</evidence>
<evidence type="ECO:0000313" key="7">
    <source>
        <dbReference type="EMBL" id="AJE81445.1"/>
    </source>
</evidence>
<comment type="subcellular location">
    <subcellularLocation>
        <location evidence="1">Membrane</location>
        <topology evidence="1">Multi-pass membrane protein</topology>
    </subcellularLocation>
</comment>
<evidence type="ECO:0008006" key="9">
    <source>
        <dbReference type="Google" id="ProtNLM"/>
    </source>
</evidence>
<evidence type="ECO:0000256" key="3">
    <source>
        <dbReference type="ARBA" id="ARBA00022989"/>
    </source>
</evidence>
<dbReference type="GO" id="GO:0016020">
    <property type="term" value="C:membrane"/>
    <property type="evidence" value="ECO:0007669"/>
    <property type="project" value="UniProtKB-SubCell"/>
</dbReference>
<name>A0A0B5EQ74_STRA4</name>
<gene>
    <name evidence="7" type="ORF">SLNWT_1069</name>
</gene>
<dbReference type="InterPro" id="IPR011701">
    <property type="entry name" value="MFS"/>
</dbReference>
<dbReference type="EMBL" id="CP010519">
    <property type="protein sequence ID" value="AJE81445.1"/>
    <property type="molecule type" value="Genomic_DNA"/>
</dbReference>
<feature type="compositionally biased region" description="Low complexity" evidence="5">
    <location>
        <begin position="226"/>
        <end position="253"/>
    </location>
</feature>
<dbReference type="AlphaFoldDB" id="A0A0B5EQ74"/>
<accession>A0A0B5EQ74</accession>
<dbReference type="PANTHER" id="PTHR23514:SF13">
    <property type="entry name" value="INNER MEMBRANE PROTEIN YBJJ"/>
    <property type="match status" value="1"/>
</dbReference>
<dbReference type="GO" id="GO:0022857">
    <property type="term" value="F:transmembrane transporter activity"/>
    <property type="evidence" value="ECO:0007669"/>
    <property type="project" value="InterPro"/>
</dbReference>
<keyword evidence="3 6" id="KW-1133">Transmembrane helix</keyword>
<keyword evidence="8" id="KW-1185">Reference proteome</keyword>
<feature type="transmembrane region" description="Helical" evidence="6">
    <location>
        <begin position="111"/>
        <end position="130"/>
    </location>
</feature>
<keyword evidence="4 6" id="KW-0472">Membrane</keyword>
<feature type="transmembrane region" description="Helical" evidence="6">
    <location>
        <begin position="24"/>
        <end position="42"/>
    </location>
</feature>
<evidence type="ECO:0000256" key="5">
    <source>
        <dbReference type="SAM" id="MobiDB-lite"/>
    </source>
</evidence>
<evidence type="ECO:0000313" key="8">
    <source>
        <dbReference type="Proteomes" id="UP000031523"/>
    </source>
</evidence>
<dbReference type="InterPro" id="IPR051788">
    <property type="entry name" value="MFS_Transporter"/>
</dbReference>
<feature type="compositionally biased region" description="Pro residues" evidence="5">
    <location>
        <begin position="198"/>
        <end position="224"/>
    </location>
</feature>
<dbReference type="SUPFAM" id="SSF103473">
    <property type="entry name" value="MFS general substrate transporter"/>
    <property type="match status" value="1"/>
</dbReference>
<organism evidence="7 8">
    <name type="scientific">Streptomyces albus (strain ATCC 21838 / DSM 41398 / FERM P-419 / JCM 4703 / NBRC 107858)</name>
    <dbReference type="NCBI Taxonomy" id="1081613"/>
    <lineage>
        <taxon>Bacteria</taxon>
        <taxon>Bacillati</taxon>
        <taxon>Actinomycetota</taxon>
        <taxon>Actinomycetes</taxon>
        <taxon>Kitasatosporales</taxon>
        <taxon>Streptomycetaceae</taxon>
        <taxon>Streptomyces</taxon>
    </lineage>
</organism>
<dbReference type="Gene3D" id="1.20.1250.20">
    <property type="entry name" value="MFS general substrate transporter like domains"/>
    <property type="match status" value="1"/>
</dbReference>
<evidence type="ECO:0000256" key="1">
    <source>
        <dbReference type="ARBA" id="ARBA00004141"/>
    </source>
</evidence>
<dbReference type="PANTHER" id="PTHR23514">
    <property type="entry name" value="BYPASS OF STOP CODON PROTEIN 6"/>
    <property type="match status" value="1"/>
</dbReference>
<sequence>MPLLNKTLPAAREATARGLLRPRTALTVFFALDGFVFAGWVVRIPAIKEQTGASVSALGLALLGVSAGAVLTMTLTGRLCARYGSHRVTAACGVLLPLSVALPPLTHSALALGLVLLLFGAAYGGINVAMNSAAVDLVRALGRPVMPSFHAAFSLGGMAGAGLGSLVAGELTPTRHLSALAAAGLLITALAAPSLRPSDPPARRPPTRSPGPPPHPSAQPPRPPRAADSPPAAPGAPRRTVPYAESSSSSDWSRSARRTARGRSPTGARCTWSRIWVPTPGWPPRASPASRWR</sequence>
<evidence type="ECO:0000256" key="2">
    <source>
        <dbReference type="ARBA" id="ARBA00022692"/>
    </source>
</evidence>
<feature type="transmembrane region" description="Helical" evidence="6">
    <location>
        <begin position="151"/>
        <end position="171"/>
    </location>
</feature>
<reference evidence="7 8" key="1">
    <citation type="submission" date="2015-01" db="EMBL/GenBank/DDBJ databases">
        <title>Enhanced salinomycin production by adjusting the supply of polyketide extender units in Streptomyce albus DSM 41398.</title>
        <authorList>
            <person name="Lu C."/>
        </authorList>
    </citation>
    <scope>NUCLEOTIDE SEQUENCE [LARGE SCALE GENOMIC DNA]</scope>
    <source>
        <strain evidence="8">ATCC 21838 / DSM 41398 / FERM P-419 / JCM 4703 / NBRC 107858</strain>
    </source>
</reference>
<dbReference type="KEGG" id="sals:SLNWT_1069"/>
<feature type="transmembrane region" description="Helical" evidence="6">
    <location>
        <begin position="54"/>
        <end position="76"/>
    </location>
</feature>
<proteinExistence type="predicted"/>
<dbReference type="InterPro" id="IPR036259">
    <property type="entry name" value="MFS_trans_sf"/>
</dbReference>
<dbReference type="Proteomes" id="UP000031523">
    <property type="component" value="Chromosome"/>
</dbReference>
<feature type="region of interest" description="Disordered" evidence="5">
    <location>
        <begin position="194"/>
        <end position="293"/>
    </location>
</feature>
<evidence type="ECO:0000256" key="4">
    <source>
        <dbReference type="ARBA" id="ARBA00023136"/>
    </source>
</evidence>
<keyword evidence="2 6" id="KW-0812">Transmembrane</keyword>